<feature type="region of interest" description="Disordered" evidence="1">
    <location>
        <begin position="343"/>
        <end position="381"/>
    </location>
</feature>
<dbReference type="CDD" id="cd20709">
    <property type="entry name" value="MIX_V"/>
    <property type="match status" value="1"/>
</dbReference>
<dbReference type="Pfam" id="PF09994">
    <property type="entry name" value="T6SS_Tle1-like_cat"/>
    <property type="match status" value="1"/>
</dbReference>
<dbReference type="Gene3D" id="3.10.350.10">
    <property type="entry name" value="LysM domain"/>
    <property type="match status" value="1"/>
</dbReference>
<feature type="region of interest" description="Disordered" evidence="1">
    <location>
        <begin position="65"/>
        <end position="106"/>
    </location>
</feature>
<sequence length="685" mass="76313">MAYEFGQVEGDTEALNERDLGNVMPDGVSFSQFKEKLDSGEFALLTDTPMRPAMVHDNTNKVWSLSSDTETTLSPQTRSALAARANQSGSAVGGASGSGGASHSSHAATNIEDTYVPEPVKPDRSDAPPPLKYEYCFEIASSDKVFSKTVGCKFELAKTQQEGVKGDWQTARTEHGTKYTTYTAFNEPKKLVAKIASASMGISVPEPVQVKPIGSGVIQEAFIPVTPSVQLGERLGLPTEGYYYHFHQKRLVQEYKLLGDGKWQFFATRSKHDRLNQEQGFNRYQSALLVYWKIGGKEVEDQHLVYLKEPITQDALDNLDDEWLAENGIKLSINELLAAPKQAIAKRDETSSEKDTDKRDESKQPTTHTVKTDPATRQRESWPAIAEQYGLSAKQLLELNPHYHAEPMSLAVGDSLTVSQPTEKKQTQTASYGFPPISPDWFNHPLNTFYDYSERCLLNSAVKAISDAKTVEKELPVVNLKRERTLRIGVFFDGTGQNSPNDEYKETYGNKSRTNIARLFEAYPEQDGQSAKIYVSGVGTVDDIPIIPGERNPTIDAGGDEKLFPGQAFGVFDDTGGLWKWQTLLKEVNGIIRRLGTEYHKINHIQFDVFGFSRGAALARHFVNALEAGFPDYSNPERSKNPSEIYPNLLGNESYKRFDSLSDEFYAADTQRRISVRFVGLFDTV</sequence>
<feature type="compositionally biased region" description="Basic and acidic residues" evidence="1">
    <location>
        <begin position="345"/>
        <end position="363"/>
    </location>
</feature>
<organism evidence="3 4">
    <name type="scientific">Salinivibrio kushneri</name>
    <dbReference type="NCBI Taxonomy" id="1908198"/>
    <lineage>
        <taxon>Bacteria</taxon>
        <taxon>Pseudomonadati</taxon>
        <taxon>Pseudomonadota</taxon>
        <taxon>Gammaproteobacteria</taxon>
        <taxon>Vibrionales</taxon>
        <taxon>Vibrionaceae</taxon>
        <taxon>Salinivibrio</taxon>
    </lineage>
</organism>
<dbReference type="CDD" id="cd00118">
    <property type="entry name" value="LysM"/>
    <property type="match status" value="1"/>
</dbReference>
<name>A0AB36K3K5_9GAMM</name>
<dbReference type="PROSITE" id="PS51782">
    <property type="entry name" value="LYSM"/>
    <property type="match status" value="1"/>
</dbReference>
<feature type="compositionally biased region" description="Basic and acidic residues" evidence="1">
    <location>
        <begin position="370"/>
        <end position="380"/>
    </location>
</feature>
<dbReference type="InterPro" id="IPR018392">
    <property type="entry name" value="LysM"/>
</dbReference>
<evidence type="ECO:0000313" key="4">
    <source>
        <dbReference type="Proteomes" id="UP000188726"/>
    </source>
</evidence>
<accession>A0AB36K3K5</accession>
<feature type="domain" description="LysM" evidence="2">
    <location>
        <begin position="366"/>
        <end position="418"/>
    </location>
</feature>
<gene>
    <name evidence="3" type="ORF">BZG09_13695</name>
</gene>
<protein>
    <recommendedName>
        <fullName evidence="2">LysM domain-containing protein</fullName>
    </recommendedName>
</protein>
<dbReference type="InterPro" id="IPR036779">
    <property type="entry name" value="LysM_dom_sf"/>
</dbReference>
<feature type="compositionally biased region" description="Polar residues" evidence="1">
    <location>
        <begin position="65"/>
        <end position="79"/>
    </location>
</feature>
<dbReference type="EMBL" id="MUEO01000041">
    <property type="protein sequence ID" value="OOE42464.1"/>
    <property type="molecule type" value="Genomic_DNA"/>
</dbReference>
<evidence type="ECO:0000256" key="1">
    <source>
        <dbReference type="SAM" id="MobiDB-lite"/>
    </source>
</evidence>
<dbReference type="Proteomes" id="UP000188726">
    <property type="component" value="Unassembled WGS sequence"/>
</dbReference>
<feature type="non-terminal residue" evidence="3">
    <location>
        <position position="685"/>
    </location>
</feature>
<dbReference type="InterPro" id="IPR018712">
    <property type="entry name" value="Tle1-like_cat"/>
</dbReference>
<comment type="caution">
    <text evidence="3">The sequence shown here is derived from an EMBL/GenBank/DDBJ whole genome shotgun (WGS) entry which is preliminary data.</text>
</comment>
<feature type="compositionally biased region" description="Gly residues" evidence="1">
    <location>
        <begin position="91"/>
        <end position="100"/>
    </location>
</feature>
<evidence type="ECO:0000313" key="3">
    <source>
        <dbReference type="EMBL" id="OOE42464.1"/>
    </source>
</evidence>
<dbReference type="PANTHER" id="PTHR33840:SF1">
    <property type="entry name" value="TLE1 PHOSPHOLIPASE DOMAIN-CONTAINING PROTEIN"/>
    <property type="match status" value="1"/>
</dbReference>
<proteinExistence type="predicted"/>
<feature type="region of interest" description="Disordered" evidence="1">
    <location>
        <begin position="1"/>
        <end position="20"/>
    </location>
</feature>
<dbReference type="AlphaFoldDB" id="A0AB36K3K5"/>
<dbReference type="PANTHER" id="PTHR33840">
    <property type="match status" value="1"/>
</dbReference>
<reference evidence="3 4" key="1">
    <citation type="journal article" date="2017" name="Genome Announc.">
        <title>Draft Genome Sequences of Salinivibrio proteolyticus, Salinivibrio sharmensis, Salinivibrio siamensis, Salinivibrio costicola subsp. alcaliphilus, Salinivibrio costicola subsp. vallismortis, and 29 New Isolates Belonging to the Genus Salinivibrio.</title>
        <authorList>
            <person name="Lopez-Hermoso C."/>
            <person name="de la Haba R.R."/>
            <person name="Sanchez-Porro C."/>
            <person name="Bayliss S.C."/>
            <person name="Feil E.J."/>
            <person name="Ventosa A."/>
        </authorList>
    </citation>
    <scope>NUCLEOTIDE SEQUENCE [LARGE SCALE GENOMIC DNA]</scope>
    <source>
        <strain evidence="3 4">IC202</strain>
    </source>
</reference>
<evidence type="ECO:0000259" key="2">
    <source>
        <dbReference type="PROSITE" id="PS51782"/>
    </source>
</evidence>